<gene>
    <name evidence="2" type="ORF">GCM10007088_01300</name>
</gene>
<evidence type="ECO:0000256" key="1">
    <source>
        <dbReference type="SAM" id="SignalP"/>
    </source>
</evidence>
<feature type="chain" id="PRO_5047281551" evidence="1">
    <location>
        <begin position="24"/>
        <end position="179"/>
    </location>
</feature>
<keyword evidence="1" id="KW-0732">Signal</keyword>
<dbReference type="RefSeq" id="WP_188807224.1">
    <property type="nucleotide sequence ID" value="NZ_BMPU01000001.1"/>
</dbReference>
<reference evidence="3" key="1">
    <citation type="journal article" date="2019" name="Int. J. Syst. Evol. Microbiol.">
        <title>The Global Catalogue of Microorganisms (GCM) 10K type strain sequencing project: providing services to taxonomists for standard genome sequencing and annotation.</title>
        <authorList>
            <consortium name="The Broad Institute Genomics Platform"/>
            <consortium name="The Broad Institute Genome Sequencing Center for Infectious Disease"/>
            <person name="Wu L."/>
            <person name="Ma J."/>
        </authorList>
    </citation>
    <scope>NUCLEOTIDE SEQUENCE [LARGE SCALE GENOMIC DNA]</scope>
    <source>
        <strain evidence="3">JCM 30531</strain>
    </source>
</reference>
<evidence type="ECO:0000313" key="2">
    <source>
        <dbReference type="EMBL" id="GGM46254.1"/>
    </source>
</evidence>
<comment type="caution">
    <text evidence="2">The sequence shown here is derived from an EMBL/GenBank/DDBJ whole genome shotgun (WGS) entry which is preliminary data.</text>
</comment>
<accession>A0ABQ2H490</accession>
<dbReference type="EMBL" id="BMPU01000001">
    <property type="protein sequence ID" value="GGM46254.1"/>
    <property type="molecule type" value="Genomic_DNA"/>
</dbReference>
<sequence>MRYIYSIIGAIILLISGTQSAFAQKETTITRTILGCTLGTSTLDSVTIRLQELGAEFEPTNPTTPRAAGLLVTGGVTFASARPRILFIFIDKKLALINIIFLSKDDADRINRNLSLKYKNWEDTTTYKEEGGAVQDPRTFLLHTYTFAEDYKKDFQYSTLSYGDKTLLSKSAKIASEEL</sequence>
<protein>
    <submittedName>
        <fullName evidence="2">Uncharacterized protein</fullName>
    </submittedName>
</protein>
<name>A0ABQ2H490_9PORP</name>
<keyword evidence="3" id="KW-1185">Reference proteome</keyword>
<feature type="signal peptide" evidence="1">
    <location>
        <begin position="1"/>
        <end position="23"/>
    </location>
</feature>
<organism evidence="2 3">
    <name type="scientific">Porphyromonas pasteri</name>
    <dbReference type="NCBI Taxonomy" id="1583331"/>
    <lineage>
        <taxon>Bacteria</taxon>
        <taxon>Pseudomonadati</taxon>
        <taxon>Bacteroidota</taxon>
        <taxon>Bacteroidia</taxon>
        <taxon>Bacteroidales</taxon>
        <taxon>Porphyromonadaceae</taxon>
        <taxon>Porphyromonas</taxon>
    </lineage>
</organism>
<evidence type="ECO:0000313" key="3">
    <source>
        <dbReference type="Proteomes" id="UP000653477"/>
    </source>
</evidence>
<proteinExistence type="predicted"/>
<dbReference type="Proteomes" id="UP000653477">
    <property type="component" value="Unassembled WGS sequence"/>
</dbReference>